<feature type="region of interest" description="Disordered" evidence="1">
    <location>
        <begin position="1"/>
        <end position="38"/>
    </location>
</feature>
<feature type="compositionally biased region" description="Basic and acidic residues" evidence="1">
    <location>
        <begin position="1"/>
        <end position="10"/>
    </location>
</feature>
<evidence type="ECO:0000256" key="1">
    <source>
        <dbReference type="SAM" id="MobiDB-lite"/>
    </source>
</evidence>
<dbReference type="Proteomes" id="UP001642720">
    <property type="component" value="Unassembled WGS sequence"/>
</dbReference>
<reference evidence="2 3" key="1">
    <citation type="submission" date="2018-01" db="EMBL/GenBank/DDBJ databases">
        <title>Genome characterization of the sugarcane-associated fungus Trichoderma ghanense CCMA-1212 and their application in lignocelulose bioconversion.</title>
        <authorList>
            <person name="Steindorff A.S."/>
            <person name="Mendes T.D."/>
            <person name="Vilela E.S.D."/>
            <person name="Rodrigues D.S."/>
            <person name="Formighieri E.F."/>
            <person name="Melo I.S."/>
            <person name="Favaro L.C.L."/>
        </authorList>
    </citation>
    <scope>NUCLEOTIDE SEQUENCE [LARGE SCALE GENOMIC DNA]</scope>
    <source>
        <strain evidence="2 3">CCMA-1212</strain>
    </source>
</reference>
<dbReference type="GeneID" id="300575924"/>
<name>A0ABY2HAH4_9HYPO</name>
<evidence type="ECO:0000313" key="2">
    <source>
        <dbReference type="EMBL" id="TFB04345.1"/>
    </source>
</evidence>
<evidence type="ECO:0000313" key="3">
    <source>
        <dbReference type="Proteomes" id="UP001642720"/>
    </source>
</evidence>
<sequence>MEPYGKRESQTVRASGSAKHKKKRGVREGTRPGKTTRVPAWCVRVRRGASEPARLSGRLPVASGRRLDELAVHCIGICSTPSGRNRIHRPIHVHHETAPGLAQSASSTPLRQQKMDASSRTRVQSGAAPDTTMRPNGSPLPPSKHRHQQ</sequence>
<feature type="region of interest" description="Disordered" evidence="1">
    <location>
        <begin position="95"/>
        <end position="149"/>
    </location>
</feature>
<dbReference type="EMBL" id="PPTA01000004">
    <property type="protein sequence ID" value="TFB04345.1"/>
    <property type="molecule type" value="Genomic_DNA"/>
</dbReference>
<feature type="compositionally biased region" description="Polar residues" evidence="1">
    <location>
        <begin position="103"/>
        <end position="112"/>
    </location>
</feature>
<proteinExistence type="predicted"/>
<protein>
    <submittedName>
        <fullName evidence="2">Uncharacterized protein</fullName>
    </submittedName>
</protein>
<gene>
    <name evidence="2" type="ORF">CCMA1212_004158</name>
</gene>
<accession>A0ABY2HAH4</accession>
<comment type="caution">
    <text evidence="2">The sequence shown here is derived from an EMBL/GenBank/DDBJ whole genome shotgun (WGS) entry which is preliminary data.</text>
</comment>
<keyword evidence="3" id="KW-1185">Reference proteome</keyword>
<dbReference type="RefSeq" id="XP_073560546.1">
    <property type="nucleotide sequence ID" value="XM_073701474.1"/>
</dbReference>
<organism evidence="2 3">
    <name type="scientific">Trichoderma ghanense</name>
    <dbReference type="NCBI Taxonomy" id="65468"/>
    <lineage>
        <taxon>Eukaryota</taxon>
        <taxon>Fungi</taxon>
        <taxon>Dikarya</taxon>
        <taxon>Ascomycota</taxon>
        <taxon>Pezizomycotina</taxon>
        <taxon>Sordariomycetes</taxon>
        <taxon>Hypocreomycetidae</taxon>
        <taxon>Hypocreales</taxon>
        <taxon>Hypocreaceae</taxon>
        <taxon>Trichoderma</taxon>
    </lineage>
</organism>